<evidence type="ECO:0000256" key="1">
    <source>
        <dbReference type="ARBA" id="ARBA00004434"/>
    </source>
</evidence>
<dbReference type="GO" id="GO:0005743">
    <property type="term" value="C:mitochondrial inner membrane"/>
    <property type="evidence" value="ECO:0007669"/>
    <property type="project" value="UniProtKB-SubCell"/>
</dbReference>
<name>A0A3Q2XZK5_HIPCM</name>
<comment type="function">
    <text evidence="10">Component of the cytochrome c oxidase, the last enzyme in the mitochondrial electron transport chain which drives oxidative phosphorylation.</text>
</comment>
<dbReference type="RefSeq" id="XP_019722104.1">
    <property type="nucleotide sequence ID" value="XM_019866545.1"/>
</dbReference>
<dbReference type="Proteomes" id="UP000264820">
    <property type="component" value="Unplaced"/>
</dbReference>
<dbReference type="Ensembl" id="ENSHCOT00000004598.1">
    <property type="protein sequence ID" value="ENSHCOP00000005891.1"/>
    <property type="gene ID" value="ENSHCOG00000007613.1"/>
</dbReference>
<comment type="subcellular location">
    <subcellularLocation>
        <location evidence="1 10">Mitochondrion inner membrane</location>
        <topology evidence="1 10">Single-pass membrane protein</topology>
    </subcellularLocation>
</comment>
<keyword evidence="8 10" id="KW-0496">Mitochondrion</keyword>
<evidence type="ECO:0000256" key="2">
    <source>
        <dbReference type="ARBA" id="ARBA00004673"/>
    </source>
</evidence>
<dbReference type="FunFam" id="1.10.442.10:FF:000001">
    <property type="entry name" value="Cytochrome c oxidase subunit 4 isoform 1"/>
    <property type="match status" value="1"/>
</dbReference>
<dbReference type="RefSeq" id="XP_019722114.1">
    <property type="nucleotide sequence ID" value="XM_019866555.1"/>
</dbReference>
<keyword evidence="7 10" id="KW-1133">Transmembrane helix</keyword>
<dbReference type="Pfam" id="PF02936">
    <property type="entry name" value="COX4"/>
    <property type="match status" value="1"/>
</dbReference>
<evidence type="ECO:0000256" key="3">
    <source>
        <dbReference type="ARBA" id="ARBA00008135"/>
    </source>
</evidence>
<dbReference type="OrthoDB" id="186013at2759"/>
<dbReference type="GeneID" id="109513839"/>
<evidence type="ECO:0000313" key="12">
    <source>
        <dbReference type="Proteomes" id="UP000264820"/>
    </source>
</evidence>
<keyword evidence="6 10" id="KW-0999">Mitochondrion inner membrane</keyword>
<comment type="subunit">
    <text evidence="4">Component of the cytochrome c oxidase (complex IV, CIV), a multisubunit enzyme composed of 14 subunits. The complex is composed of a catalytic core of 3 subunits MT-CO1, MT-CO2 and MT-CO3, encoded in the mitochondrial DNA, and 11 supernumerary subunits COX4I, COX5A, COX5B, COX6A, COX6B, COX6C, COX7A, COX7B, COX7C, COX8 and NDUFA4, which are encoded in the nuclear genome. The complex exists as a monomer or a dimer and forms supercomplexes (SCs) in the inner mitochondrial membrane with NADH-ubiquinone oxidoreductase (complex I, CI) and ubiquinol-cytochrome c oxidoreductase (cytochrome b-c1 complex, complex III, CIII), resulting in different assemblies (supercomplex SCI(1)III(2)IV(1) and megacomplex MCI(2)III(2)IV(2)).</text>
</comment>
<dbReference type="CDD" id="cd00922">
    <property type="entry name" value="Cyt_c_Oxidase_IV"/>
    <property type="match status" value="1"/>
</dbReference>
<evidence type="ECO:0000313" key="11">
    <source>
        <dbReference type="Ensembl" id="ENSHCOP00000005891.1"/>
    </source>
</evidence>
<dbReference type="UniPathway" id="UPA00705"/>
<evidence type="ECO:0000256" key="4">
    <source>
        <dbReference type="ARBA" id="ARBA00011485"/>
    </source>
</evidence>
<dbReference type="GO" id="GO:0045277">
    <property type="term" value="C:respiratory chain complex IV"/>
    <property type="evidence" value="ECO:0007669"/>
    <property type="project" value="InterPro"/>
</dbReference>
<keyword evidence="9 10" id="KW-0472">Membrane</keyword>
<dbReference type="InterPro" id="IPR004203">
    <property type="entry name" value="Cyt_c_oxidase_su4_fam"/>
</dbReference>
<reference evidence="11" key="1">
    <citation type="submission" date="2025-08" db="UniProtKB">
        <authorList>
            <consortium name="Ensembl"/>
        </authorList>
    </citation>
    <scope>IDENTIFICATION</scope>
</reference>
<keyword evidence="12" id="KW-1185">Reference proteome</keyword>
<evidence type="ECO:0000256" key="7">
    <source>
        <dbReference type="ARBA" id="ARBA00022989"/>
    </source>
</evidence>
<dbReference type="PANTHER" id="PTHR10707:SF15">
    <property type="entry name" value="CYTOCHROME C OXIDASE SUBUNIT 4"/>
    <property type="match status" value="1"/>
</dbReference>
<evidence type="ECO:0000256" key="9">
    <source>
        <dbReference type="ARBA" id="ARBA00023136"/>
    </source>
</evidence>
<dbReference type="PRINTS" id="PR01873">
    <property type="entry name" value="CYTCOXIDASE4"/>
</dbReference>
<dbReference type="InterPro" id="IPR036639">
    <property type="entry name" value="Cyt_c_oxidase_su4_sf"/>
</dbReference>
<organism evidence="11 12">
    <name type="scientific">Hippocampus comes</name>
    <name type="common">Tiger tail seahorse</name>
    <dbReference type="NCBI Taxonomy" id="109280"/>
    <lineage>
        <taxon>Eukaryota</taxon>
        <taxon>Metazoa</taxon>
        <taxon>Chordata</taxon>
        <taxon>Craniata</taxon>
        <taxon>Vertebrata</taxon>
        <taxon>Euteleostomi</taxon>
        <taxon>Actinopterygii</taxon>
        <taxon>Neopterygii</taxon>
        <taxon>Teleostei</taxon>
        <taxon>Neoteleostei</taxon>
        <taxon>Acanthomorphata</taxon>
        <taxon>Syngnathiaria</taxon>
        <taxon>Syngnathiformes</taxon>
        <taxon>Syngnathoidei</taxon>
        <taxon>Syngnathidae</taxon>
        <taxon>Hippocampus</taxon>
    </lineage>
</organism>
<dbReference type="PANTHER" id="PTHR10707">
    <property type="entry name" value="CYTOCHROME C OXIDASE SUBUNIT IV"/>
    <property type="match status" value="1"/>
</dbReference>
<dbReference type="CTD" id="84701"/>
<dbReference type="STRING" id="109280.ENSHCOP00000005891"/>
<sequence length="181" mass="20990">MMLGLTAGRFGTRFLGRRVMALVTPSSATMASHGHGHADVSEIADMSKPMYCDRMDTPLPDRAYKDELNAADKTLKEKEKGPWNQLTKEEKIALYRLMFRKTYPEMKQKTDEWKTVMGGIFIFLGLTGLLVWWQSIYVYPAQPRTFDSEWQAKQIQRMLDMRVNPVEGLASKWDYEKGQWK</sequence>
<evidence type="ECO:0000256" key="5">
    <source>
        <dbReference type="ARBA" id="ARBA00022692"/>
    </source>
</evidence>
<dbReference type="GO" id="GO:0006123">
    <property type="term" value="P:mitochondrial electron transport, cytochrome c to oxygen"/>
    <property type="evidence" value="ECO:0007669"/>
    <property type="project" value="InterPro"/>
</dbReference>
<feature type="transmembrane region" description="Helical" evidence="10">
    <location>
        <begin position="115"/>
        <end position="133"/>
    </location>
</feature>
<dbReference type="InterPro" id="IPR013288">
    <property type="entry name" value="Cyt_c_oxidase_su4"/>
</dbReference>
<dbReference type="Gene3D" id="1.10.442.10">
    <property type="entry name" value="Cytochrome c oxidase subunit IV"/>
    <property type="match status" value="1"/>
</dbReference>
<accession>A0A3Q2XZK5</accession>
<dbReference type="GeneTree" id="ENSGT00390000002407"/>
<dbReference type="AlphaFoldDB" id="A0A3Q2XZK5"/>
<comment type="pathway">
    <text evidence="2 10">Energy metabolism; oxidative phosphorylation.</text>
</comment>
<evidence type="ECO:0000256" key="8">
    <source>
        <dbReference type="ARBA" id="ARBA00023128"/>
    </source>
</evidence>
<evidence type="ECO:0000256" key="10">
    <source>
        <dbReference type="RuleBase" id="RU367145"/>
    </source>
</evidence>
<keyword evidence="5 10" id="KW-0812">Transmembrane</keyword>
<dbReference type="SUPFAM" id="SSF81406">
    <property type="entry name" value="Mitochondrial cytochrome c oxidase subunit IV"/>
    <property type="match status" value="1"/>
</dbReference>
<comment type="similarity">
    <text evidence="3 10">Belongs to the cytochrome c oxidase IV family.</text>
</comment>
<dbReference type="OMA" id="IDCADFP"/>
<evidence type="ECO:0000256" key="6">
    <source>
        <dbReference type="ARBA" id="ARBA00022792"/>
    </source>
</evidence>
<protein>
    <recommendedName>
        <fullName evidence="10">Cytochrome c oxidase subunit 4</fullName>
    </recommendedName>
</protein>
<proteinExistence type="inferred from homology"/>
<reference evidence="11" key="2">
    <citation type="submission" date="2025-09" db="UniProtKB">
        <authorList>
            <consortium name="Ensembl"/>
        </authorList>
    </citation>
    <scope>IDENTIFICATION</scope>
</reference>